<dbReference type="PIRSF" id="PIRSF028754">
    <property type="entry name" value="UCP028754"/>
    <property type="match status" value="1"/>
</dbReference>
<dbReference type="Gene3D" id="1.10.287.100">
    <property type="match status" value="1"/>
</dbReference>
<evidence type="ECO:0000313" key="2">
    <source>
        <dbReference type="EMBL" id="MFC3995715.1"/>
    </source>
</evidence>
<reference evidence="3" key="1">
    <citation type="journal article" date="2019" name="Int. J. Syst. Evol. Microbiol.">
        <title>The Global Catalogue of Microorganisms (GCM) 10K type strain sequencing project: providing services to taxonomists for standard genome sequencing and annotation.</title>
        <authorList>
            <consortium name="The Broad Institute Genomics Platform"/>
            <consortium name="The Broad Institute Genome Sequencing Center for Infectious Disease"/>
            <person name="Wu L."/>
            <person name="Ma J."/>
        </authorList>
    </citation>
    <scope>NUCLEOTIDE SEQUENCE [LARGE SCALE GENOMIC DNA]</scope>
    <source>
        <strain evidence="3">TBRC 1826</strain>
    </source>
</reference>
<dbReference type="InterPro" id="IPR008492">
    <property type="entry name" value="Rv2714-like"/>
</dbReference>
<dbReference type="Gene3D" id="3.40.50.10900">
    <property type="entry name" value="PAC-like subunit"/>
    <property type="match status" value="1"/>
</dbReference>
<dbReference type="Proteomes" id="UP001595847">
    <property type="component" value="Unassembled WGS sequence"/>
</dbReference>
<evidence type="ECO:0000256" key="1">
    <source>
        <dbReference type="SAM" id="MobiDB-lite"/>
    </source>
</evidence>
<organism evidence="2 3">
    <name type="scientific">Nocardiopsis sediminis</name>
    <dbReference type="NCBI Taxonomy" id="1778267"/>
    <lineage>
        <taxon>Bacteria</taxon>
        <taxon>Bacillati</taxon>
        <taxon>Actinomycetota</taxon>
        <taxon>Actinomycetes</taxon>
        <taxon>Streptosporangiales</taxon>
        <taxon>Nocardiopsidaceae</taxon>
        <taxon>Nocardiopsis</taxon>
    </lineage>
</organism>
<evidence type="ECO:0000313" key="3">
    <source>
        <dbReference type="Proteomes" id="UP001595847"/>
    </source>
</evidence>
<name>A0ABV8FM44_9ACTN</name>
<accession>A0ABV8FM44</accession>
<dbReference type="SUPFAM" id="SSF159659">
    <property type="entry name" value="Cgl1923-like"/>
    <property type="match status" value="1"/>
</dbReference>
<dbReference type="InterPro" id="IPR019151">
    <property type="entry name" value="Proteasome_assmbl_chaperone_2"/>
</dbReference>
<dbReference type="Pfam" id="PF09754">
    <property type="entry name" value="PAC2"/>
    <property type="match status" value="1"/>
</dbReference>
<protein>
    <submittedName>
        <fullName evidence="2">Proteasome assembly chaperone family protein</fullName>
    </submittedName>
</protein>
<dbReference type="InterPro" id="IPR038389">
    <property type="entry name" value="PSMG2_sf"/>
</dbReference>
<dbReference type="RefSeq" id="WP_378531063.1">
    <property type="nucleotide sequence ID" value="NZ_JBHSBH010000004.1"/>
</dbReference>
<gene>
    <name evidence="2" type="ORF">ACFOVU_07305</name>
</gene>
<feature type="region of interest" description="Disordered" evidence="1">
    <location>
        <begin position="270"/>
        <end position="290"/>
    </location>
</feature>
<comment type="caution">
    <text evidence="2">The sequence shown here is derived from an EMBL/GenBank/DDBJ whole genome shotgun (WGS) entry which is preliminary data.</text>
</comment>
<dbReference type="GO" id="GO:0000502">
    <property type="term" value="C:proteasome complex"/>
    <property type="evidence" value="ECO:0007669"/>
    <property type="project" value="UniProtKB-KW"/>
</dbReference>
<sequence>MRDPADLYELRPGIDVTATVMLVVLDGFVDAGSVGRQTADALFSEFTAEEVAAFDIDRLLDYRSRRPVMTFVENAYTDYEPPKLGLYQMRDSEDTPFLLLHGLEPDREWEGFAEAVRHLIERFSVSLTIGVHGIPMAVPHTRPATVTAHGTRPELVSDHTAWVGRVNVPASAASLLEYRLGQAGHDVVGYAVHVPSYLSQSEYPRAAIAALDHLGGATGLALPAEALRVSAQETDTEIEQQVAASEEVQRVVGNLERQYDDFMSARGDSGADTAASLFTGDESALPTAEELGEELERYLADRERGTEG</sequence>
<keyword evidence="3" id="KW-1185">Reference proteome</keyword>
<proteinExistence type="predicted"/>
<keyword evidence="2" id="KW-0647">Proteasome</keyword>
<dbReference type="EMBL" id="JBHSBH010000004">
    <property type="protein sequence ID" value="MFC3995715.1"/>
    <property type="molecule type" value="Genomic_DNA"/>
</dbReference>